<keyword evidence="1" id="KW-1133">Transmembrane helix</keyword>
<keyword evidence="3" id="KW-1185">Reference proteome</keyword>
<protein>
    <recommendedName>
        <fullName evidence="4">TLC domain-containing protein</fullName>
    </recommendedName>
</protein>
<organism evidence="2 3">
    <name type="scientific">Diacronema lutheri</name>
    <name type="common">Unicellular marine alga</name>
    <name type="synonym">Monochrysis lutheri</name>
    <dbReference type="NCBI Taxonomy" id="2081491"/>
    <lineage>
        <taxon>Eukaryota</taxon>
        <taxon>Haptista</taxon>
        <taxon>Haptophyta</taxon>
        <taxon>Pavlovophyceae</taxon>
        <taxon>Pavlovales</taxon>
        <taxon>Pavlovaceae</taxon>
        <taxon>Diacronema</taxon>
    </lineage>
</organism>
<sequence length="245" mass="27320">MGRPAPKDLTQAAAAGRWPWAAGEALRLAGWTLAHSAILQVTRAVVDPRMPTTGGSLRHTYYQGMFVQVLIAPLMVLSYVMWRRRHPRGTLRRWLAEPMLDPCAWPSRLFFYNIMGHFVKDFATKMPALIAAHHVVCIATLSLQAFVILDGANSCLLGCAFFELGSAAYNLVRLYPGCERFAWVYLSVMTASNVAAIWTMYEWLSLPRRGPVLTAAVLAVTLGLAFMRQKVAIEDVIFQQNHANL</sequence>
<dbReference type="Proteomes" id="UP000751190">
    <property type="component" value="Unassembled WGS sequence"/>
</dbReference>
<evidence type="ECO:0000256" key="1">
    <source>
        <dbReference type="SAM" id="Phobius"/>
    </source>
</evidence>
<dbReference type="AlphaFoldDB" id="A0A8J6CHF2"/>
<accession>A0A8J6CHF2</accession>
<dbReference type="OrthoDB" id="10507203at2759"/>
<feature type="transmembrane region" description="Helical" evidence="1">
    <location>
        <begin position="210"/>
        <end position="227"/>
    </location>
</feature>
<feature type="transmembrane region" description="Helical" evidence="1">
    <location>
        <begin position="184"/>
        <end position="204"/>
    </location>
</feature>
<name>A0A8J6CHF2_DIALT</name>
<keyword evidence="1" id="KW-0812">Transmembrane</keyword>
<feature type="transmembrane region" description="Helical" evidence="1">
    <location>
        <begin position="61"/>
        <end position="82"/>
    </location>
</feature>
<feature type="transmembrane region" description="Helical" evidence="1">
    <location>
        <begin position="128"/>
        <end position="149"/>
    </location>
</feature>
<gene>
    <name evidence="2" type="ORF">KFE25_006745</name>
</gene>
<evidence type="ECO:0008006" key="4">
    <source>
        <dbReference type="Google" id="ProtNLM"/>
    </source>
</evidence>
<comment type="caution">
    <text evidence="2">The sequence shown here is derived from an EMBL/GenBank/DDBJ whole genome shotgun (WGS) entry which is preliminary data.</text>
</comment>
<proteinExistence type="predicted"/>
<evidence type="ECO:0000313" key="3">
    <source>
        <dbReference type="Proteomes" id="UP000751190"/>
    </source>
</evidence>
<evidence type="ECO:0000313" key="2">
    <source>
        <dbReference type="EMBL" id="KAG8467693.1"/>
    </source>
</evidence>
<feature type="transmembrane region" description="Helical" evidence="1">
    <location>
        <begin position="155"/>
        <end position="172"/>
    </location>
</feature>
<reference evidence="2" key="1">
    <citation type="submission" date="2021-05" db="EMBL/GenBank/DDBJ databases">
        <title>The genome of the haptophyte Pavlova lutheri (Diacronema luteri, Pavlovales) - a model for lipid biosynthesis in eukaryotic algae.</title>
        <authorList>
            <person name="Hulatt C.J."/>
            <person name="Posewitz M.C."/>
        </authorList>
    </citation>
    <scope>NUCLEOTIDE SEQUENCE</scope>
    <source>
        <strain evidence="2">NIVA-4/92</strain>
    </source>
</reference>
<keyword evidence="1" id="KW-0472">Membrane</keyword>
<dbReference type="EMBL" id="JAGTXO010000005">
    <property type="protein sequence ID" value="KAG8467693.1"/>
    <property type="molecule type" value="Genomic_DNA"/>
</dbReference>